<keyword evidence="7 9" id="KW-0326">Glycosidase</keyword>
<evidence type="ECO:0000256" key="1">
    <source>
        <dbReference type="ARBA" id="ARBA00000966"/>
    </source>
</evidence>
<dbReference type="EC" id="3.2.1.-" evidence="9"/>
<dbReference type="GO" id="GO:0008810">
    <property type="term" value="F:cellulase activity"/>
    <property type="evidence" value="ECO:0007669"/>
    <property type="project" value="UniProtKB-EC"/>
</dbReference>
<dbReference type="InterPro" id="IPR037019">
    <property type="entry name" value="Glyco_hydro_7_sf"/>
</dbReference>
<dbReference type="OrthoDB" id="412382at2759"/>
<evidence type="ECO:0000256" key="2">
    <source>
        <dbReference type="ARBA" id="ARBA00006044"/>
    </source>
</evidence>
<keyword evidence="3 9" id="KW-0378">Hydrolase</keyword>
<keyword evidence="5" id="KW-0325">Glycoprotein</keyword>
<dbReference type="CDD" id="cd07999">
    <property type="entry name" value="GH7_CBH_EG"/>
    <property type="match status" value="1"/>
</dbReference>
<evidence type="ECO:0000256" key="10">
    <source>
        <dbReference type="SAM" id="SignalP"/>
    </source>
</evidence>
<name>A0A9P4JLX0_9PLEO</name>
<keyword evidence="12" id="KW-1185">Reference proteome</keyword>
<keyword evidence="6" id="KW-0119">Carbohydrate metabolism</keyword>
<comment type="catalytic activity">
    <reaction evidence="1">
        <text>Endohydrolysis of (1-&gt;4)-beta-D-glucosidic linkages in cellulose, lichenin and cereal beta-D-glucans.</text>
        <dbReference type="EC" id="3.2.1.4"/>
    </reaction>
</comment>
<dbReference type="Gene3D" id="2.70.100.10">
    <property type="entry name" value="Glycoside hydrolase, family 7, domain"/>
    <property type="match status" value="1"/>
</dbReference>
<dbReference type="InterPro" id="IPR013320">
    <property type="entry name" value="ConA-like_dom_sf"/>
</dbReference>
<dbReference type="SUPFAM" id="SSF49899">
    <property type="entry name" value="Concanavalin A-like lectins/glucanases"/>
    <property type="match status" value="1"/>
</dbReference>
<dbReference type="Pfam" id="PF00840">
    <property type="entry name" value="Glyco_hydro_7"/>
    <property type="match status" value="1"/>
</dbReference>
<comment type="similarity">
    <text evidence="2 9">Belongs to the glycosyl hydrolase 7 (cellulase C) family.</text>
</comment>
<dbReference type="PANTHER" id="PTHR33753">
    <property type="entry name" value="1,4-BETA-D-GLUCAN CELLOBIOHYDROLASE B"/>
    <property type="match status" value="1"/>
</dbReference>
<sequence>MARTAFLLSSLLALAAAQTPGKTKEVHPKLQTWKCTNRGGCVRQNTAIVLDAASHWIHQANDTTKGCGNWGEAADKVACPDEATCAKNCIIEGISDYSENGITTQGGSLTLNMYGKNGVSSPRVYLLAEDEKNYELLKLVGKEFTFDVDASKLPCGMNGALYFSEMEKAGGRSKLNPGGAAYGTGYCDAQCYVTPWVNGVGNIAGKGICCNEMDIWEANKAATQMAPHTCSKPGLYQCTGDECKFDGVCDKNGCGNNPYVLGEKGYYGPGKQYKVDTTRPFTVVTQFNANSKKELESINRLYVQDGRVIQNAMVNVTGPMTDEYCSKNGAVKFLSDGAMKGMGGSLDRGMVLAMSVWWDEGGFMNWLDSGNAGPCNATEGDPKVIQQVEPRPAVVFSQIKWGEIGSTFRMKGRPHH</sequence>
<dbReference type="PANTHER" id="PTHR33753:SF1">
    <property type="entry name" value="ENDO-BETA-1,4-GLUCANASE CELB"/>
    <property type="match status" value="1"/>
</dbReference>
<evidence type="ECO:0000256" key="5">
    <source>
        <dbReference type="ARBA" id="ARBA00023180"/>
    </source>
</evidence>
<protein>
    <recommendedName>
        <fullName evidence="9">Glucanase</fullName>
        <ecNumber evidence="9">3.2.1.-</ecNumber>
    </recommendedName>
</protein>
<keyword evidence="10" id="KW-0732">Signal</keyword>
<keyword evidence="4 9" id="KW-0136">Cellulose degradation</keyword>
<comment type="caution">
    <text evidence="11">The sequence shown here is derived from an EMBL/GenBank/DDBJ whole genome shotgun (WGS) entry which is preliminary data.</text>
</comment>
<feature type="chain" id="PRO_5040235007" description="Glucanase" evidence="10">
    <location>
        <begin position="18"/>
        <end position="416"/>
    </location>
</feature>
<evidence type="ECO:0000313" key="11">
    <source>
        <dbReference type="EMBL" id="KAF2201811.1"/>
    </source>
</evidence>
<dbReference type="PRINTS" id="PR00734">
    <property type="entry name" value="GLHYDRLASE7"/>
</dbReference>
<reference evidence="11" key="1">
    <citation type="journal article" date="2020" name="Stud. Mycol.">
        <title>101 Dothideomycetes genomes: a test case for predicting lifestyles and emergence of pathogens.</title>
        <authorList>
            <person name="Haridas S."/>
            <person name="Albert R."/>
            <person name="Binder M."/>
            <person name="Bloem J."/>
            <person name="Labutti K."/>
            <person name="Salamov A."/>
            <person name="Andreopoulos B."/>
            <person name="Baker S."/>
            <person name="Barry K."/>
            <person name="Bills G."/>
            <person name="Bluhm B."/>
            <person name="Cannon C."/>
            <person name="Castanera R."/>
            <person name="Culley D."/>
            <person name="Daum C."/>
            <person name="Ezra D."/>
            <person name="Gonzalez J."/>
            <person name="Henrissat B."/>
            <person name="Kuo A."/>
            <person name="Liang C."/>
            <person name="Lipzen A."/>
            <person name="Lutzoni F."/>
            <person name="Magnuson J."/>
            <person name="Mondo S."/>
            <person name="Nolan M."/>
            <person name="Ohm R."/>
            <person name="Pangilinan J."/>
            <person name="Park H.-J."/>
            <person name="Ramirez L."/>
            <person name="Alfaro M."/>
            <person name="Sun H."/>
            <person name="Tritt A."/>
            <person name="Yoshinaga Y."/>
            <person name="Zwiers L.-H."/>
            <person name="Turgeon B."/>
            <person name="Goodwin S."/>
            <person name="Spatafora J."/>
            <person name="Crous P."/>
            <person name="Grigoriev I."/>
        </authorList>
    </citation>
    <scope>NUCLEOTIDE SEQUENCE</scope>
    <source>
        <strain evidence="11">ATCC 74209</strain>
    </source>
</reference>
<evidence type="ECO:0000256" key="4">
    <source>
        <dbReference type="ARBA" id="ARBA00023001"/>
    </source>
</evidence>
<evidence type="ECO:0000313" key="12">
    <source>
        <dbReference type="Proteomes" id="UP000799536"/>
    </source>
</evidence>
<evidence type="ECO:0000256" key="7">
    <source>
        <dbReference type="ARBA" id="ARBA00023295"/>
    </source>
</evidence>
<evidence type="ECO:0000256" key="6">
    <source>
        <dbReference type="ARBA" id="ARBA00023277"/>
    </source>
</evidence>
<evidence type="ECO:0000256" key="8">
    <source>
        <dbReference type="ARBA" id="ARBA00023326"/>
    </source>
</evidence>
<gene>
    <name evidence="11" type="ORF">GQ43DRAFT_440237</name>
</gene>
<organism evidence="11 12">
    <name type="scientific">Delitschia confertaspora ATCC 74209</name>
    <dbReference type="NCBI Taxonomy" id="1513339"/>
    <lineage>
        <taxon>Eukaryota</taxon>
        <taxon>Fungi</taxon>
        <taxon>Dikarya</taxon>
        <taxon>Ascomycota</taxon>
        <taxon>Pezizomycotina</taxon>
        <taxon>Dothideomycetes</taxon>
        <taxon>Pleosporomycetidae</taxon>
        <taxon>Pleosporales</taxon>
        <taxon>Delitschiaceae</taxon>
        <taxon>Delitschia</taxon>
    </lineage>
</organism>
<proteinExistence type="inferred from homology"/>
<dbReference type="AlphaFoldDB" id="A0A9P4JLX0"/>
<keyword evidence="8 9" id="KW-0624">Polysaccharide degradation</keyword>
<accession>A0A9P4JLX0</accession>
<dbReference type="InterPro" id="IPR001722">
    <property type="entry name" value="Glyco_hydro_7"/>
</dbReference>
<dbReference type="EMBL" id="ML993960">
    <property type="protein sequence ID" value="KAF2201811.1"/>
    <property type="molecule type" value="Genomic_DNA"/>
</dbReference>
<evidence type="ECO:0000256" key="9">
    <source>
        <dbReference type="RuleBase" id="RU361164"/>
    </source>
</evidence>
<dbReference type="Proteomes" id="UP000799536">
    <property type="component" value="Unassembled WGS sequence"/>
</dbReference>
<dbReference type="GO" id="GO:0030245">
    <property type="term" value="P:cellulose catabolic process"/>
    <property type="evidence" value="ECO:0007669"/>
    <property type="project" value="UniProtKB-KW"/>
</dbReference>
<evidence type="ECO:0000256" key="3">
    <source>
        <dbReference type="ARBA" id="ARBA00022801"/>
    </source>
</evidence>
<feature type="signal peptide" evidence="10">
    <location>
        <begin position="1"/>
        <end position="17"/>
    </location>
</feature>